<dbReference type="InterPro" id="IPR022932">
    <property type="entry name" value="YjcG"/>
</dbReference>
<dbReference type="GO" id="GO:0016874">
    <property type="term" value="F:ligase activity"/>
    <property type="evidence" value="ECO:0007669"/>
    <property type="project" value="UniProtKB-KW"/>
</dbReference>
<comment type="similarity">
    <text evidence="2">Belongs to the 2H phosphoesterase superfamily. YjcG family.</text>
</comment>
<dbReference type="SUPFAM" id="SSF55144">
    <property type="entry name" value="LigT-like"/>
    <property type="match status" value="1"/>
</dbReference>
<feature type="active site" description="Proton acceptor" evidence="2">
    <location>
        <position position="116"/>
    </location>
</feature>
<dbReference type="HAMAP" id="MF_01444">
    <property type="entry name" value="2H_phosphoesterase_YjcG"/>
    <property type="match status" value="1"/>
</dbReference>
<evidence type="ECO:0000313" key="3">
    <source>
        <dbReference type="EMBL" id="MFD0960270.1"/>
    </source>
</evidence>
<dbReference type="Pfam" id="PF13563">
    <property type="entry name" value="2_5_RNA_ligase2"/>
    <property type="match status" value="1"/>
</dbReference>
<dbReference type="InterPro" id="IPR009097">
    <property type="entry name" value="Cyclic_Pdiesterase"/>
</dbReference>
<keyword evidence="1 2" id="KW-0378">Hydrolase</keyword>
<dbReference type="EMBL" id="JBHTJZ010000018">
    <property type="protein sequence ID" value="MFD0960270.1"/>
    <property type="molecule type" value="Genomic_DNA"/>
</dbReference>
<dbReference type="Gene3D" id="3.90.1140.10">
    <property type="entry name" value="Cyclic phosphodiesterase"/>
    <property type="match status" value="1"/>
</dbReference>
<evidence type="ECO:0000256" key="2">
    <source>
        <dbReference type="HAMAP-Rule" id="MF_01444"/>
    </source>
</evidence>
<reference evidence="4" key="1">
    <citation type="journal article" date="2019" name="Int. J. Syst. Evol. Microbiol.">
        <title>The Global Catalogue of Microorganisms (GCM) 10K type strain sequencing project: providing services to taxonomists for standard genome sequencing and annotation.</title>
        <authorList>
            <consortium name="The Broad Institute Genomics Platform"/>
            <consortium name="The Broad Institute Genome Sequencing Center for Infectious Disease"/>
            <person name="Wu L."/>
            <person name="Ma J."/>
        </authorList>
    </citation>
    <scope>NUCLEOTIDE SEQUENCE [LARGE SCALE GENOMIC DNA]</scope>
    <source>
        <strain evidence="4">CCUG 59129</strain>
    </source>
</reference>
<dbReference type="NCBIfam" id="NF010223">
    <property type="entry name" value="PRK13679.1"/>
    <property type="match status" value="1"/>
</dbReference>
<accession>A0ABW3HS07</accession>
<name>A0ABW3HS07_9BACL</name>
<gene>
    <name evidence="3" type="ORF">ACFQ2I_12830</name>
</gene>
<dbReference type="PANTHER" id="PTHR40037">
    <property type="entry name" value="PHOSPHOESTERASE YJCG-RELATED"/>
    <property type="match status" value="1"/>
</dbReference>
<organism evidence="3 4">
    <name type="scientific">Paenibacillus chungangensis</name>
    <dbReference type="NCBI Taxonomy" id="696535"/>
    <lineage>
        <taxon>Bacteria</taxon>
        <taxon>Bacillati</taxon>
        <taxon>Bacillota</taxon>
        <taxon>Bacilli</taxon>
        <taxon>Bacillales</taxon>
        <taxon>Paenibacillaceae</taxon>
        <taxon>Paenibacillus</taxon>
    </lineage>
</organism>
<feature type="short sequence motif" description="HXTX 2" evidence="2">
    <location>
        <begin position="116"/>
        <end position="119"/>
    </location>
</feature>
<feature type="short sequence motif" description="HXTX 1" evidence="2">
    <location>
        <begin position="34"/>
        <end position="37"/>
    </location>
</feature>
<dbReference type="Proteomes" id="UP001596989">
    <property type="component" value="Unassembled WGS sequence"/>
</dbReference>
<feature type="active site" description="Proton donor" evidence="2">
    <location>
        <position position="34"/>
    </location>
</feature>
<evidence type="ECO:0000256" key="1">
    <source>
        <dbReference type="ARBA" id="ARBA00022801"/>
    </source>
</evidence>
<keyword evidence="4" id="KW-1185">Reference proteome</keyword>
<proteinExistence type="inferred from homology"/>
<dbReference type="RefSeq" id="WP_377564713.1">
    <property type="nucleotide sequence ID" value="NZ_JBHTJZ010000018.1"/>
</dbReference>
<sequence>MQYGIAIFPDRSVQDEANNWRIRYDPHYCHIPAHMTLRDPEEWNKATLEAAIRHLEQVATAFQPFTVHFNRVSTFFPVNHVLYFALEDPTPVENLHNAICGGPLALYEERYVFTPHVTIGQNMASDELHDIYGNLRLRELSLTSHIDRFHLLYQTEQGGWTSYQSFLLGEAPQAQ</sequence>
<dbReference type="EC" id="3.1.-.-" evidence="2"/>
<comment type="caution">
    <text evidence="3">The sequence shown here is derived from an EMBL/GenBank/DDBJ whole genome shotgun (WGS) entry which is preliminary data.</text>
</comment>
<dbReference type="InterPro" id="IPR050580">
    <property type="entry name" value="2H_phosphoesterase_YjcG-like"/>
</dbReference>
<dbReference type="PANTHER" id="PTHR40037:SF1">
    <property type="entry name" value="PHOSPHOESTERASE SAOUHSC_00951-RELATED"/>
    <property type="match status" value="1"/>
</dbReference>
<keyword evidence="3" id="KW-0436">Ligase</keyword>
<protein>
    <recommendedName>
        <fullName evidence="2">Putative phosphoesterase ACFQ2I_12830</fullName>
        <ecNumber evidence="2">3.1.-.-</ecNumber>
    </recommendedName>
</protein>
<evidence type="ECO:0000313" key="4">
    <source>
        <dbReference type="Proteomes" id="UP001596989"/>
    </source>
</evidence>